<dbReference type="KEGG" id="gfu:KM031_00195"/>
<keyword evidence="2" id="KW-1133">Transmembrane helix</keyword>
<feature type="transmembrane region" description="Helical" evidence="2">
    <location>
        <begin position="37"/>
        <end position="55"/>
    </location>
</feature>
<dbReference type="EMBL" id="CP076361">
    <property type="protein sequence ID" value="QWK90390.1"/>
    <property type="molecule type" value="Genomic_DNA"/>
</dbReference>
<keyword evidence="2" id="KW-0472">Membrane</keyword>
<sequence length="190" mass="21067">MDGDQISRLIFLGLLLAAVSGWVIAEYRGRMGQALRTALAWGLIVVGLMAGYGLWQDIRTDILPMQQVSTDRIEVPRANDGHFYLVLGIDGRTIRFLVDTGASNVVLSRDDARTLGFNPETLVYLGEANTANGTVRTARVTLNNVTLGDFADDRISAWVNDGVMDGSLLGMDYLRRYRIEITENRMILSR</sequence>
<dbReference type="GO" id="GO:0004190">
    <property type="term" value="F:aspartic-type endopeptidase activity"/>
    <property type="evidence" value="ECO:0007669"/>
    <property type="project" value="InterPro"/>
</dbReference>
<dbReference type="PROSITE" id="PS50175">
    <property type="entry name" value="ASP_PROT_RETROV"/>
    <property type="match status" value="1"/>
</dbReference>
<dbReference type="InterPro" id="IPR034122">
    <property type="entry name" value="Retropepsin-like_bacterial"/>
</dbReference>
<dbReference type="InterPro" id="IPR021109">
    <property type="entry name" value="Peptidase_aspartic_dom_sf"/>
</dbReference>
<dbReference type="Pfam" id="PF13975">
    <property type="entry name" value="gag-asp_proteas"/>
    <property type="match status" value="1"/>
</dbReference>
<dbReference type="PROSITE" id="PS00141">
    <property type="entry name" value="ASP_PROTEASE"/>
    <property type="match status" value="1"/>
</dbReference>
<dbReference type="CDD" id="cd05483">
    <property type="entry name" value="retropepsin_like_bacteria"/>
    <property type="match status" value="1"/>
</dbReference>
<dbReference type="InterPro" id="IPR001969">
    <property type="entry name" value="Aspartic_peptidase_AS"/>
</dbReference>
<evidence type="ECO:0000256" key="1">
    <source>
        <dbReference type="ARBA" id="ARBA00022801"/>
    </source>
</evidence>
<dbReference type="NCBIfam" id="TIGR02281">
    <property type="entry name" value="clan_AA_DTGA"/>
    <property type="match status" value="1"/>
</dbReference>
<evidence type="ECO:0000256" key="2">
    <source>
        <dbReference type="SAM" id="Phobius"/>
    </source>
</evidence>
<dbReference type="Proteomes" id="UP000679352">
    <property type="component" value="Chromosome"/>
</dbReference>
<dbReference type="SUPFAM" id="SSF50630">
    <property type="entry name" value="Acid proteases"/>
    <property type="match status" value="1"/>
</dbReference>
<evidence type="ECO:0000313" key="4">
    <source>
        <dbReference type="EMBL" id="QWK90390.1"/>
    </source>
</evidence>
<accession>A0A975P673</accession>
<name>A0A975P673_9RHOB</name>
<evidence type="ECO:0000313" key="5">
    <source>
        <dbReference type="Proteomes" id="UP000679352"/>
    </source>
</evidence>
<keyword evidence="5" id="KW-1185">Reference proteome</keyword>
<keyword evidence="2" id="KW-0812">Transmembrane</keyword>
<feature type="transmembrane region" description="Helical" evidence="2">
    <location>
        <begin position="6"/>
        <end position="25"/>
    </location>
</feature>
<dbReference type="GO" id="GO:0006508">
    <property type="term" value="P:proteolysis"/>
    <property type="evidence" value="ECO:0007669"/>
    <property type="project" value="UniProtKB-KW"/>
</dbReference>
<feature type="domain" description="Peptidase A2" evidence="3">
    <location>
        <begin position="94"/>
        <end position="111"/>
    </location>
</feature>
<keyword evidence="1 4" id="KW-0378">Hydrolase</keyword>
<evidence type="ECO:0000259" key="3">
    <source>
        <dbReference type="PROSITE" id="PS50175"/>
    </source>
</evidence>
<proteinExistence type="predicted"/>
<dbReference type="InterPro" id="IPR011969">
    <property type="entry name" value="Clan_AA_Asp_peptidase_C"/>
</dbReference>
<organism evidence="4 5">
    <name type="scientific">Gemmobacter fulvus</name>
    <dbReference type="NCBI Taxonomy" id="2840474"/>
    <lineage>
        <taxon>Bacteria</taxon>
        <taxon>Pseudomonadati</taxon>
        <taxon>Pseudomonadota</taxon>
        <taxon>Alphaproteobacteria</taxon>
        <taxon>Rhodobacterales</taxon>
        <taxon>Paracoccaceae</taxon>
        <taxon>Gemmobacter</taxon>
    </lineage>
</organism>
<reference evidence="4" key="1">
    <citation type="submission" date="2021-06" db="EMBL/GenBank/DDBJ databases">
        <title>Direct submission.</title>
        <authorList>
            <person name="Lee C.-S."/>
            <person name="Jin L."/>
        </authorList>
    </citation>
    <scope>NUCLEOTIDE SEQUENCE</scope>
    <source>
        <strain evidence="4">Con5</strain>
    </source>
</reference>
<dbReference type="RefSeq" id="WP_215504361.1">
    <property type="nucleotide sequence ID" value="NZ_CP076361.1"/>
</dbReference>
<dbReference type="Gene3D" id="2.40.70.10">
    <property type="entry name" value="Acid Proteases"/>
    <property type="match status" value="1"/>
</dbReference>
<protein>
    <submittedName>
        <fullName evidence="4">TIGR02281 family clan AA aspartic protease</fullName>
        <ecNumber evidence="4">3.4.23.-</ecNumber>
    </submittedName>
</protein>
<dbReference type="InterPro" id="IPR001995">
    <property type="entry name" value="Peptidase_A2_cat"/>
</dbReference>
<dbReference type="AlphaFoldDB" id="A0A975P673"/>
<keyword evidence="4" id="KW-0645">Protease</keyword>
<dbReference type="EC" id="3.4.23.-" evidence="4"/>
<gene>
    <name evidence="4" type="ORF">KM031_00195</name>
</gene>